<keyword evidence="3" id="KW-1185">Reference proteome</keyword>
<dbReference type="AlphaFoldDB" id="A0AAV0S5Y8"/>
<feature type="region of interest" description="Disordered" evidence="1">
    <location>
        <begin position="210"/>
        <end position="235"/>
    </location>
</feature>
<dbReference type="Proteomes" id="UP001154282">
    <property type="component" value="Unassembled WGS sequence"/>
</dbReference>
<sequence>REPSKGPLLLDWKEKQSRLICLLNNQLRICRQRVEVRMGRPKKEKEEDQERVSNLGTTCPWNFTTTAIFKRIINGPWNTFSKYLASELQTVIARFKDSGFTYTGLEETFNDMEMSDKNKENREKSELAATAVQHRWPSTYMKRRFHVKNDKNWVILKAKTLHDRMIEAEAEKVSQGEEPNRFSIYQEVTGPQRPKRVLGMSHEVSSVYVFGPPSSQGSQGCSKLCREDRTKEGEK</sequence>
<comment type="caution">
    <text evidence="2">The sequence shown here is derived from an EMBL/GenBank/DDBJ whole genome shotgun (WGS) entry which is preliminary data.</text>
</comment>
<proteinExistence type="predicted"/>
<evidence type="ECO:0000313" key="3">
    <source>
        <dbReference type="Proteomes" id="UP001154282"/>
    </source>
</evidence>
<evidence type="ECO:0000313" key="2">
    <source>
        <dbReference type="EMBL" id="CAI0627317.1"/>
    </source>
</evidence>
<reference evidence="2" key="1">
    <citation type="submission" date="2022-08" db="EMBL/GenBank/DDBJ databases">
        <authorList>
            <person name="Gutierrez-Valencia J."/>
        </authorList>
    </citation>
    <scope>NUCLEOTIDE SEQUENCE</scope>
</reference>
<evidence type="ECO:0000256" key="1">
    <source>
        <dbReference type="SAM" id="MobiDB-lite"/>
    </source>
</evidence>
<accession>A0AAV0S5Y8</accession>
<organism evidence="2 3">
    <name type="scientific">Linum tenue</name>
    <dbReference type="NCBI Taxonomy" id="586396"/>
    <lineage>
        <taxon>Eukaryota</taxon>
        <taxon>Viridiplantae</taxon>
        <taxon>Streptophyta</taxon>
        <taxon>Embryophyta</taxon>
        <taxon>Tracheophyta</taxon>
        <taxon>Spermatophyta</taxon>
        <taxon>Magnoliopsida</taxon>
        <taxon>eudicotyledons</taxon>
        <taxon>Gunneridae</taxon>
        <taxon>Pentapetalae</taxon>
        <taxon>rosids</taxon>
        <taxon>fabids</taxon>
        <taxon>Malpighiales</taxon>
        <taxon>Linaceae</taxon>
        <taxon>Linum</taxon>
    </lineage>
</organism>
<feature type="non-terminal residue" evidence="2">
    <location>
        <position position="1"/>
    </location>
</feature>
<name>A0AAV0S5Y8_9ROSI</name>
<gene>
    <name evidence="2" type="ORF">LITE_LOCUS51224</name>
</gene>
<protein>
    <submittedName>
        <fullName evidence="2">Uncharacterized protein</fullName>
    </submittedName>
</protein>
<dbReference type="EMBL" id="CAMGYJ010000011">
    <property type="protein sequence ID" value="CAI0627317.1"/>
    <property type="molecule type" value="Genomic_DNA"/>
</dbReference>
<feature type="compositionally biased region" description="Low complexity" evidence="1">
    <location>
        <begin position="211"/>
        <end position="220"/>
    </location>
</feature>
<feature type="compositionally biased region" description="Basic and acidic residues" evidence="1">
    <location>
        <begin position="224"/>
        <end position="235"/>
    </location>
</feature>